<evidence type="ECO:0000256" key="3">
    <source>
        <dbReference type="SAM" id="MobiDB-lite"/>
    </source>
</evidence>
<dbReference type="OrthoDB" id="194358at2759"/>
<dbReference type="PANTHER" id="PTHR24189">
    <property type="entry name" value="MYOTROPHIN"/>
    <property type="match status" value="1"/>
</dbReference>
<dbReference type="InterPro" id="IPR025676">
    <property type="entry name" value="Clr5_dom"/>
</dbReference>
<dbReference type="InterPro" id="IPR050745">
    <property type="entry name" value="Multifunctional_regulatory"/>
</dbReference>
<evidence type="ECO:0000256" key="2">
    <source>
        <dbReference type="ARBA" id="ARBA00023043"/>
    </source>
</evidence>
<dbReference type="InterPro" id="IPR036770">
    <property type="entry name" value="Ankyrin_rpt-contain_sf"/>
</dbReference>
<dbReference type="SUPFAM" id="SSF48403">
    <property type="entry name" value="Ankyrin repeat"/>
    <property type="match status" value="1"/>
</dbReference>
<dbReference type="SMART" id="SM00248">
    <property type="entry name" value="ANK"/>
    <property type="match status" value="3"/>
</dbReference>
<keyword evidence="1" id="KW-0677">Repeat</keyword>
<dbReference type="AlphaFoldDB" id="A0A6A6SZJ4"/>
<evidence type="ECO:0000313" key="6">
    <source>
        <dbReference type="Proteomes" id="UP000799324"/>
    </source>
</evidence>
<feature type="compositionally biased region" description="Acidic residues" evidence="3">
    <location>
        <begin position="76"/>
        <end position="85"/>
    </location>
</feature>
<accession>A0A6A6SZJ4</accession>
<gene>
    <name evidence="5" type="ORF">K491DRAFT_603337</name>
</gene>
<feature type="region of interest" description="Disordered" evidence="3">
    <location>
        <begin position="54"/>
        <end position="94"/>
    </location>
</feature>
<organism evidence="5 6">
    <name type="scientific">Lophiostoma macrostomum CBS 122681</name>
    <dbReference type="NCBI Taxonomy" id="1314788"/>
    <lineage>
        <taxon>Eukaryota</taxon>
        <taxon>Fungi</taxon>
        <taxon>Dikarya</taxon>
        <taxon>Ascomycota</taxon>
        <taxon>Pezizomycotina</taxon>
        <taxon>Dothideomycetes</taxon>
        <taxon>Pleosporomycetidae</taxon>
        <taxon>Pleosporales</taxon>
        <taxon>Lophiostomataceae</taxon>
        <taxon>Lophiostoma</taxon>
    </lineage>
</organism>
<feature type="domain" description="Clr5" evidence="4">
    <location>
        <begin position="1"/>
        <end position="51"/>
    </location>
</feature>
<name>A0A6A6SZJ4_9PLEO</name>
<keyword evidence="2" id="KW-0040">ANK repeat</keyword>
<dbReference type="Gene3D" id="1.25.40.20">
    <property type="entry name" value="Ankyrin repeat-containing domain"/>
    <property type="match status" value="2"/>
</dbReference>
<reference evidence="5" key="1">
    <citation type="journal article" date="2020" name="Stud. Mycol.">
        <title>101 Dothideomycetes genomes: a test case for predicting lifestyles and emergence of pathogens.</title>
        <authorList>
            <person name="Haridas S."/>
            <person name="Albert R."/>
            <person name="Binder M."/>
            <person name="Bloem J."/>
            <person name="Labutti K."/>
            <person name="Salamov A."/>
            <person name="Andreopoulos B."/>
            <person name="Baker S."/>
            <person name="Barry K."/>
            <person name="Bills G."/>
            <person name="Bluhm B."/>
            <person name="Cannon C."/>
            <person name="Castanera R."/>
            <person name="Culley D."/>
            <person name="Daum C."/>
            <person name="Ezra D."/>
            <person name="Gonzalez J."/>
            <person name="Henrissat B."/>
            <person name="Kuo A."/>
            <person name="Liang C."/>
            <person name="Lipzen A."/>
            <person name="Lutzoni F."/>
            <person name="Magnuson J."/>
            <person name="Mondo S."/>
            <person name="Nolan M."/>
            <person name="Ohm R."/>
            <person name="Pangilinan J."/>
            <person name="Park H.-J."/>
            <person name="Ramirez L."/>
            <person name="Alfaro M."/>
            <person name="Sun H."/>
            <person name="Tritt A."/>
            <person name="Yoshinaga Y."/>
            <person name="Zwiers L.-H."/>
            <person name="Turgeon B."/>
            <person name="Goodwin S."/>
            <person name="Spatafora J."/>
            <person name="Crous P."/>
            <person name="Grigoriev I."/>
        </authorList>
    </citation>
    <scope>NUCLEOTIDE SEQUENCE</scope>
    <source>
        <strain evidence="5">CBS 122681</strain>
    </source>
</reference>
<dbReference type="Pfam" id="PF14420">
    <property type="entry name" value="Clr5"/>
    <property type="match status" value="1"/>
</dbReference>
<evidence type="ECO:0000259" key="4">
    <source>
        <dbReference type="Pfam" id="PF14420"/>
    </source>
</evidence>
<protein>
    <submittedName>
        <fullName evidence="5">Ankyrin</fullName>
    </submittedName>
</protein>
<keyword evidence="6" id="KW-1185">Reference proteome</keyword>
<sequence>MTKDWDLVRSTIKGLSVDQKKPLEDVKSIMESEHKFRASTRAYRMKLKEWGYLRHKPRKPSQTQRDASRESTGGEEGMDVDDSDDTATPGDVRTINSGLLEGAEDLLPVTDPWIQARSMTTDALMDILAALLEGRAEDMERMIMKNPNLVNYPIGLPFEAHGGRFHNHPAIEQCVFLQHPDQRLLDIAAALRPSGLLWTLLGHNAKGSTHPLGTDLALHNAIKNGRTITVNSLLNADRSDVNGTPGCAWKPLIQATFWNRPDIVRLLLDKGARVNDTTPPLNGQTSPVAANKSALQMALDRRADNYLNQPIKERCEKIIKMLLDASADIHVSPAADQFVPGGDMVGLSPFETFLRPLQGNPLWFQKLSELETECLAIFLRKGADVEEHFNSYPCSSPTRTTFEHQILWHSTPAAARLLIDSADPTPNGNGANILHEIVGCCPDANRHPAETLRDVTVLLKNGADPNRINTKGTTVLRTCIRYCPAVDIVERTKALLEGGVNPNIDDGSDTPPIVEAARTLERPVLLPVIELLVAKYAVRYLCFPKIHPSIDSYFPIPERPNFEQVLWYTSRNGEFQLILQDLLPEDVTPIIQKAAFSVASKKYLDTIVRQPRPSKDQRLTDGEKEEMWHIVTLRKVTGFPPHPFNLDLMMGLVLPESTEPPRPVDQAPVSNPPQQYFAMFCQQAAKPAGISEPVDLTIPGPSIMDGVQAPDTLRRASTSSIASNESGSSFFVPSTTQIRCPRIGQPARPGDAQKAWASVLKLRCEHCRDDRMLTEAEYEKHEEEHYHTLSCDDVGCKRRFCIAERG</sequence>
<proteinExistence type="predicted"/>
<dbReference type="Pfam" id="PF12796">
    <property type="entry name" value="Ank_2"/>
    <property type="match status" value="1"/>
</dbReference>
<dbReference type="PANTHER" id="PTHR24189:SF50">
    <property type="entry name" value="ANKYRIN REPEAT AND SOCS BOX PROTEIN 2"/>
    <property type="match status" value="1"/>
</dbReference>
<evidence type="ECO:0000256" key="1">
    <source>
        <dbReference type="ARBA" id="ARBA00022737"/>
    </source>
</evidence>
<dbReference type="InterPro" id="IPR002110">
    <property type="entry name" value="Ankyrin_rpt"/>
</dbReference>
<evidence type="ECO:0000313" key="5">
    <source>
        <dbReference type="EMBL" id="KAF2653199.1"/>
    </source>
</evidence>
<dbReference type="Proteomes" id="UP000799324">
    <property type="component" value="Unassembled WGS sequence"/>
</dbReference>
<dbReference type="EMBL" id="MU004385">
    <property type="protein sequence ID" value="KAF2653199.1"/>
    <property type="molecule type" value="Genomic_DNA"/>
</dbReference>